<feature type="transmembrane region" description="Helical" evidence="1">
    <location>
        <begin position="90"/>
        <end position="108"/>
    </location>
</feature>
<dbReference type="Pfam" id="PF00534">
    <property type="entry name" value="Glycos_transf_1"/>
    <property type="match status" value="1"/>
</dbReference>
<dbReference type="SUPFAM" id="SSF53756">
    <property type="entry name" value="UDP-Glycosyltransferase/glycogen phosphorylase"/>
    <property type="match status" value="1"/>
</dbReference>
<dbReference type="GO" id="GO:0016757">
    <property type="term" value="F:glycosyltransferase activity"/>
    <property type="evidence" value="ECO:0007669"/>
    <property type="project" value="InterPro"/>
</dbReference>
<proteinExistence type="predicted"/>
<feature type="domain" description="DUF1972" evidence="3">
    <location>
        <begin position="6"/>
        <end position="176"/>
    </location>
</feature>
<keyword evidence="1" id="KW-0472">Membrane</keyword>
<keyword evidence="1" id="KW-1133">Transmembrane helix</keyword>
<dbReference type="AlphaFoldDB" id="A0A7M1VMN3"/>
<dbReference type="Gene3D" id="3.40.50.2000">
    <property type="entry name" value="Glycogen Phosphorylase B"/>
    <property type="match status" value="2"/>
</dbReference>
<dbReference type="RefSeq" id="WP_140205066.1">
    <property type="nucleotide sequence ID" value="NZ_JACERE010000004.1"/>
</dbReference>
<evidence type="ECO:0000256" key="1">
    <source>
        <dbReference type="SAM" id="Phobius"/>
    </source>
</evidence>
<gene>
    <name evidence="4" type="ORF">VP360_00021</name>
</gene>
<evidence type="ECO:0000313" key="4">
    <source>
        <dbReference type="EMBL" id="QOS16271.1"/>
    </source>
</evidence>
<dbReference type="EMBL" id="MT898046">
    <property type="protein sequence ID" value="QOS16271.1"/>
    <property type="molecule type" value="Genomic_DNA"/>
</dbReference>
<organism evidence="4">
    <name type="scientific">Vibrio parahaemolyticus</name>
    <dbReference type="NCBI Taxonomy" id="670"/>
    <lineage>
        <taxon>Bacteria</taxon>
        <taxon>Pseudomonadati</taxon>
        <taxon>Pseudomonadota</taxon>
        <taxon>Gammaproteobacteria</taxon>
        <taxon>Vibrionales</taxon>
        <taxon>Vibrionaceae</taxon>
        <taxon>Vibrio</taxon>
    </lineage>
</organism>
<reference evidence="4" key="1">
    <citation type="submission" date="2020-08" db="EMBL/GenBank/DDBJ databases">
        <title>Genetic structure, function and evolution of capsule biosynthesis loci in Vibrio parahaemolyticus.</title>
        <authorList>
            <person name="Li L."/>
            <person name="Bian S."/>
        </authorList>
    </citation>
    <scope>NUCLEOTIDE SEQUENCE</scope>
    <source>
        <strain evidence="4">VP360</strain>
    </source>
</reference>
<dbReference type="InterPro" id="IPR015393">
    <property type="entry name" value="DUF1972"/>
</dbReference>
<accession>A0A7M1VMN3</accession>
<evidence type="ECO:0000259" key="3">
    <source>
        <dbReference type="Pfam" id="PF09314"/>
    </source>
</evidence>
<dbReference type="Pfam" id="PF09314">
    <property type="entry name" value="DUF1972"/>
    <property type="match status" value="1"/>
</dbReference>
<evidence type="ECO:0000259" key="2">
    <source>
        <dbReference type="Pfam" id="PF00534"/>
    </source>
</evidence>
<feature type="domain" description="Glycosyl transferase family 1" evidence="2">
    <location>
        <begin position="188"/>
        <end position="299"/>
    </location>
</feature>
<keyword evidence="1" id="KW-0812">Transmembrane</keyword>
<name>A0A7M1VMN3_VIBPH</name>
<evidence type="ECO:0008006" key="5">
    <source>
        <dbReference type="Google" id="ProtNLM"/>
    </source>
</evidence>
<dbReference type="InterPro" id="IPR001296">
    <property type="entry name" value="Glyco_trans_1"/>
</dbReference>
<protein>
    <recommendedName>
        <fullName evidence="5">Glycosyl transferase</fullName>
    </recommendedName>
</protein>
<sequence>MKVKTKVCIVGTVGIPACYGGFESLVENLTLHKSENISYTVFCSSKSYSKKLVSHNNSKLHYIPLKANGAQSILYDILSLIKCIFLKPDVVLILGVSGCIFLPIFNLFSNAKIVTNIDGLEWKRDKWSQLVKRFLKFSEKVAVKNSDVVVTDNKAIGRYVEQEYAKSNVTIAYGGDHAIRLGSFDTSSDTKNYALGLCRIEPENNVEMILEAFSQLKYNLKFVGNWHSSTFGKELKEKYGNMSNIELIDPIYDLDDLYRLRKGASLYLHGHSAGGTNPSLVEMMHFNIPIFAFDCSFNRYSTDNSAHYFNGVEHLRNLVQYTPKEEMILNAERMVFIAKEYYVWSKIAKKYEFTY</sequence>